<dbReference type="GO" id="GO:0003676">
    <property type="term" value="F:nucleic acid binding"/>
    <property type="evidence" value="ECO:0007669"/>
    <property type="project" value="InterPro"/>
</dbReference>
<evidence type="ECO:0000313" key="3">
    <source>
        <dbReference type="Proteomes" id="UP001280121"/>
    </source>
</evidence>
<accession>A0AAD9XBI8</accession>
<comment type="caution">
    <text evidence="2">The sequence shown here is derived from an EMBL/GenBank/DDBJ whole genome shotgun (WGS) entry which is preliminary data.</text>
</comment>
<evidence type="ECO:0000259" key="1">
    <source>
        <dbReference type="Pfam" id="PF13456"/>
    </source>
</evidence>
<reference evidence="2" key="1">
    <citation type="journal article" date="2023" name="Plant J.">
        <title>Genome sequences and population genomics provide insights into the demographic history, inbreeding, and mutation load of two 'living fossil' tree species of Dipteronia.</title>
        <authorList>
            <person name="Feng Y."/>
            <person name="Comes H.P."/>
            <person name="Chen J."/>
            <person name="Zhu S."/>
            <person name="Lu R."/>
            <person name="Zhang X."/>
            <person name="Li P."/>
            <person name="Qiu J."/>
            <person name="Olsen K.M."/>
            <person name="Qiu Y."/>
        </authorList>
    </citation>
    <scope>NUCLEOTIDE SEQUENCE</scope>
    <source>
        <strain evidence="2">KIB01</strain>
    </source>
</reference>
<dbReference type="InterPro" id="IPR052929">
    <property type="entry name" value="RNase_H-like_EbsB-rel"/>
</dbReference>
<dbReference type="PANTHER" id="PTHR47074:SF11">
    <property type="entry name" value="REVERSE TRANSCRIPTASE-LIKE PROTEIN"/>
    <property type="match status" value="1"/>
</dbReference>
<dbReference type="PANTHER" id="PTHR47074">
    <property type="entry name" value="BNAC02G40300D PROTEIN"/>
    <property type="match status" value="1"/>
</dbReference>
<organism evidence="2 3">
    <name type="scientific">Dipteronia dyeriana</name>
    <dbReference type="NCBI Taxonomy" id="168575"/>
    <lineage>
        <taxon>Eukaryota</taxon>
        <taxon>Viridiplantae</taxon>
        <taxon>Streptophyta</taxon>
        <taxon>Embryophyta</taxon>
        <taxon>Tracheophyta</taxon>
        <taxon>Spermatophyta</taxon>
        <taxon>Magnoliopsida</taxon>
        <taxon>eudicotyledons</taxon>
        <taxon>Gunneridae</taxon>
        <taxon>Pentapetalae</taxon>
        <taxon>rosids</taxon>
        <taxon>malvids</taxon>
        <taxon>Sapindales</taxon>
        <taxon>Sapindaceae</taxon>
        <taxon>Hippocastanoideae</taxon>
        <taxon>Acereae</taxon>
        <taxon>Dipteronia</taxon>
    </lineage>
</organism>
<protein>
    <recommendedName>
        <fullName evidence="1">RNase H type-1 domain-containing protein</fullName>
    </recommendedName>
</protein>
<proteinExistence type="predicted"/>
<dbReference type="CDD" id="cd06222">
    <property type="entry name" value="RNase_H_like"/>
    <property type="match status" value="1"/>
</dbReference>
<name>A0AAD9XBI8_9ROSI</name>
<dbReference type="InterPro" id="IPR044730">
    <property type="entry name" value="RNase_H-like_dom_plant"/>
</dbReference>
<feature type="domain" description="RNase H type-1" evidence="1">
    <location>
        <begin position="82"/>
        <end position="119"/>
    </location>
</feature>
<evidence type="ECO:0000313" key="2">
    <source>
        <dbReference type="EMBL" id="KAK2656328.1"/>
    </source>
</evidence>
<dbReference type="InterPro" id="IPR002156">
    <property type="entry name" value="RNaseH_domain"/>
</dbReference>
<dbReference type="Pfam" id="PF13456">
    <property type="entry name" value="RVT_3"/>
    <property type="match status" value="1"/>
</dbReference>
<dbReference type="GO" id="GO:0004523">
    <property type="term" value="F:RNA-DNA hybrid ribonuclease activity"/>
    <property type="evidence" value="ECO:0007669"/>
    <property type="project" value="InterPro"/>
</dbReference>
<keyword evidence="3" id="KW-1185">Reference proteome</keyword>
<dbReference type="EMBL" id="JANJYI010000003">
    <property type="protein sequence ID" value="KAK2656328.1"/>
    <property type="molecule type" value="Genomic_DNA"/>
</dbReference>
<dbReference type="AlphaFoldDB" id="A0AAD9XBI8"/>
<sequence>MRFCQGNSTDRGMVVSSWSPPPLGVFKINTDAAIAVAKIRTGIGIIVKDSSGDVMASFAQMVRVNYEPQIAEAIAILKVNSDIGIIVHDILSLLGNFRECSVVFVPRKANMVAHFLAKEGLFSESDDFWLEEVPRCMSPLVLRVCSNSL</sequence>
<dbReference type="Proteomes" id="UP001280121">
    <property type="component" value="Unassembled WGS sequence"/>
</dbReference>
<gene>
    <name evidence="2" type="ORF">Ddye_009380</name>
</gene>